<proteinExistence type="predicted"/>
<dbReference type="PROSITE" id="PS50977">
    <property type="entry name" value="HTH_TETR_2"/>
    <property type="match status" value="1"/>
</dbReference>
<dbReference type="PANTHER" id="PTHR43479">
    <property type="entry name" value="ACREF/ENVCD OPERON REPRESSOR-RELATED"/>
    <property type="match status" value="1"/>
</dbReference>
<dbReference type="InterPro" id="IPR050624">
    <property type="entry name" value="HTH-type_Tx_Regulator"/>
</dbReference>
<dbReference type="Proteomes" id="UP000675664">
    <property type="component" value="Unassembled WGS sequence"/>
</dbReference>
<evidence type="ECO:0000256" key="1">
    <source>
        <dbReference type="ARBA" id="ARBA00023125"/>
    </source>
</evidence>
<evidence type="ECO:0000313" key="4">
    <source>
        <dbReference type="EMBL" id="MBR0599809.1"/>
    </source>
</evidence>
<dbReference type="Gene3D" id="1.10.357.10">
    <property type="entry name" value="Tetracycline Repressor, domain 2"/>
    <property type="match status" value="1"/>
</dbReference>
<dbReference type="InterPro" id="IPR001647">
    <property type="entry name" value="HTH_TetR"/>
</dbReference>
<dbReference type="PRINTS" id="PR00455">
    <property type="entry name" value="HTHTETR"/>
</dbReference>
<dbReference type="AlphaFoldDB" id="A0A8J7W3G7"/>
<keyword evidence="1 2" id="KW-0238">DNA-binding</keyword>
<gene>
    <name evidence="4" type="ORF">KCX82_18145</name>
</gene>
<dbReference type="EMBL" id="JAGSND010000017">
    <property type="protein sequence ID" value="MBR0599809.1"/>
    <property type="molecule type" value="Genomic_DNA"/>
</dbReference>
<dbReference type="PANTHER" id="PTHR43479:SF20">
    <property type="entry name" value="HTH TETR-TYPE DOMAIN-CONTAINING PROTEIN"/>
    <property type="match status" value="1"/>
</dbReference>
<comment type="caution">
    <text evidence="4">The sequence shown here is derived from an EMBL/GenBank/DDBJ whole genome shotgun (WGS) entry which is preliminary data.</text>
</comment>
<reference evidence="4" key="1">
    <citation type="submission" date="2021-04" db="EMBL/GenBank/DDBJ databases">
        <title>Sinoanaerobacter chloroacetimidivorans sp. nov., an obligate anaerobic bacterium isolated from anaerobic sludge.</title>
        <authorList>
            <person name="Bao Y."/>
        </authorList>
    </citation>
    <scope>NUCLEOTIDE SEQUENCE</scope>
    <source>
        <strain evidence="4">BAD-6</strain>
    </source>
</reference>
<dbReference type="Pfam" id="PF00440">
    <property type="entry name" value="TetR_N"/>
    <property type="match status" value="1"/>
</dbReference>
<feature type="DNA-binding region" description="H-T-H motif" evidence="2">
    <location>
        <begin position="32"/>
        <end position="51"/>
    </location>
</feature>
<protein>
    <submittedName>
        <fullName evidence="4">TetR/AcrR family transcriptional regulator</fullName>
    </submittedName>
</protein>
<dbReference type="GO" id="GO:0003677">
    <property type="term" value="F:DNA binding"/>
    <property type="evidence" value="ECO:0007669"/>
    <property type="project" value="UniProtKB-UniRule"/>
</dbReference>
<dbReference type="SUPFAM" id="SSF46689">
    <property type="entry name" value="Homeodomain-like"/>
    <property type="match status" value="1"/>
</dbReference>
<sequence length="197" mass="22468">MEAASYHHGNLKNELIEAGIQLINQDGAENFSLRKVAMKCKVSHAAPYKHFKNKEQLLSEMKNFVISKFMDNLEAVVPSHESSSILVDLGIAYIGFFIDNPQYFYFLFSQEVFDLKITVTDGGLTHSDFGPFELFRKTAEEYMTKVELNQSSFSRNIITMWAAVHGLASIFATKHVEYSGDRNVFIREILEQNIVLN</sequence>
<dbReference type="InterPro" id="IPR009057">
    <property type="entry name" value="Homeodomain-like_sf"/>
</dbReference>
<name>A0A8J7W3G7_9FIRM</name>
<dbReference type="InterPro" id="IPR036271">
    <property type="entry name" value="Tet_transcr_reg_TetR-rel_C_sf"/>
</dbReference>
<dbReference type="RefSeq" id="WP_227019942.1">
    <property type="nucleotide sequence ID" value="NZ_JAGSND010000017.1"/>
</dbReference>
<dbReference type="SUPFAM" id="SSF48498">
    <property type="entry name" value="Tetracyclin repressor-like, C-terminal domain"/>
    <property type="match status" value="1"/>
</dbReference>
<evidence type="ECO:0000256" key="2">
    <source>
        <dbReference type="PROSITE-ProRule" id="PRU00335"/>
    </source>
</evidence>
<keyword evidence="5" id="KW-1185">Reference proteome</keyword>
<feature type="domain" description="HTH tetR-type" evidence="3">
    <location>
        <begin position="9"/>
        <end position="69"/>
    </location>
</feature>
<reference evidence="4" key="2">
    <citation type="submission" date="2021-04" db="EMBL/GenBank/DDBJ databases">
        <authorList>
            <person name="Liu J."/>
        </authorList>
    </citation>
    <scope>NUCLEOTIDE SEQUENCE</scope>
    <source>
        <strain evidence="4">BAD-6</strain>
    </source>
</reference>
<accession>A0A8J7W3G7</accession>
<evidence type="ECO:0000313" key="5">
    <source>
        <dbReference type="Proteomes" id="UP000675664"/>
    </source>
</evidence>
<organism evidence="4 5">
    <name type="scientific">Sinanaerobacter chloroacetimidivorans</name>
    <dbReference type="NCBI Taxonomy" id="2818044"/>
    <lineage>
        <taxon>Bacteria</taxon>
        <taxon>Bacillati</taxon>
        <taxon>Bacillota</taxon>
        <taxon>Clostridia</taxon>
        <taxon>Peptostreptococcales</taxon>
        <taxon>Anaerovoracaceae</taxon>
        <taxon>Sinanaerobacter</taxon>
    </lineage>
</organism>
<evidence type="ECO:0000259" key="3">
    <source>
        <dbReference type="PROSITE" id="PS50977"/>
    </source>
</evidence>